<protein>
    <submittedName>
        <fullName evidence="2">Uncharacterized protein</fullName>
    </submittedName>
</protein>
<dbReference type="Proteomes" id="UP000030689">
    <property type="component" value="Unassembled WGS sequence"/>
</dbReference>
<feature type="coiled-coil region" evidence="1">
    <location>
        <begin position="36"/>
        <end position="221"/>
    </location>
</feature>
<keyword evidence="1" id="KW-0175">Coiled coil</keyword>
<keyword evidence="3" id="KW-1185">Reference proteome</keyword>
<organism evidence="2 3">
    <name type="scientific">Eutrema salsugineum</name>
    <name type="common">Saltwater cress</name>
    <name type="synonym">Sisymbrium salsugineum</name>
    <dbReference type="NCBI Taxonomy" id="72664"/>
    <lineage>
        <taxon>Eukaryota</taxon>
        <taxon>Viridiplantae</taxon>
        <taxon>Streptophyta</taxon>
        <taxon>Embryophyta</taxon>
        <taxon>Tracheophyta</taxon>
        <taxon>Spermatophyta</taxon>
        <taxon>Magnoliopsida</taxon>
        <taxon>eudicotyledons</taxon>
        <taxon>Gunneridae</taxon>
        <taxon>Pentapetalae</taxon>
        <taxon>rosids</taxon>
        <taxon>malvids</taxon>
        <taxon>Brassicales</taxon>
        <taxon>Brassicaceae</taxon>
        <taxon>Eutremeae</taxon>
        <taxon>Eutrema</taxon>
    </lineage>
</organism>
<dbReference type="eggNOG" id="ENOG502QPXD">
    <property type="taxonomic scope" value="Eukaryota"/>
</dbReference>
<reference evidence="2 3" key="1">
    <citation type="journal article" date="2013" name="Front. Plant Sci.">
        <title>The Reference Genome of the Halophytic Plant Eutrema salsugineum.</title>
        <authorList>
            <person name="Yang R."/>
            <person name="Jarvis D.E."/>
            <person name="Chen H."/>
            <person name="Beilstein M.A."/>
            <person name="Grimwood J."/>
            <person name="Jenkins J."/>
            <person name="Shu S."/>
            <person name="Prochnik S."/>
            <person name="Xin M."/>
            <person name="Ma C."/>
            <person name="Schmutz J."/>
            <person name="Wing R.A."/>
            <person name="Mitchell-Olds T."/>
            <person name="Schumaker K.S."/>
            <person name="Wang X."/>
        </authorList>
    </citation>
    <scope>NUCLEOTIDE SEQUENCE [LARGE SCALE GENOMIC DNA]</scope>
</reference>
<dbReference type="EMBL" id="KI517953">
    <property type="protein sequence ID" value="ESQ28361.1"/>
    <property type="molecule type" value="Genomic_DNA"/>
</dbReference>
<accession>V4MAY4</accession>
<dbReference type="Gramene" id="ESQ28361">
    <property type="protein sequence ID" value="ESQ28361"/>
    <property type="gene ID" value="EUTSA_v10019706mg"/>
</dbReference>
<proteinExistence type="predicted"/>
<dbReference type="SUPFAM" id="SSF57997">
    <property type="entry name" value="Tropomyosin"/>
    <property type="match status" value="1"/>
</dbReference>
<name>V4MAY4_EUTSA</name>
<evidence type="ECO:0000256" key="1">
    <source>
        <dbReference type="SAM" id="Coils"/>
    </source>
</evidence>
<dbReference type="InterPro" id="IPR039976">
    <property type="entry name" value="WIT1/WIT2"/>
</dbReference>
<gene>
    <name evidence="2" type="ORF">EUTSA_v10019706mg</name>
</gene>
<evidence type="ECO:0000313" key="3">
    <source>
        <dbReference type="Proteomes" id="UP000030689"/>
    </source>
</evidence>
<dbReference type="PANTHER" id="PTHR35705">
    <property type="entry name" value="WPP DOMAIN-INTERACTING TAIL-ANCHORED PROTEIN 1"/>
    <property type="match status" value="1"/>
</dbReference>
<dbReference type="KEGG" id="eus:EUTSA_v10019706mg"/>
<dbReference type="STRING" id="72664.V4MAY4"/>
<dbReference type="AlphaFoldDB" id="V4MAY4"/>
<evidence type="ECO:0000313" key="2">
    <source>
        <dbReference type="EMBL" id="ESQ28361.1"/>
    </source>
</evidence>
<sequence length="261" mass="29409">MPISHSLLHSLGLPIKLLGSIPLKTEEKTIIGQRNLFEAESRVESGEAKIKELTAANLELTEKLSFLKDADDKKKKKVNSLEKQLRELEVQLQNSKLSSEASQEQLNMLYSGIWDTETLIKDLKSKASKAESRMETVQEQCIVLSTKNSVLNKEVTFLRQRAKSLEASLDLAKDEKEKNAQEITMRNKLLMDMVMQLLSEREHIQEHLHSLAKENEKLRVNQCLVGNNYQRNGPYAGEKEPPFHADGPGIEAFAESLQAGG</sequence>
<dbReference type="PANTHER" id="PTHR35705:SF2">
    <property type="entry name" value="WPP DOMAIN-INTERACTING TAIL-ANCHORED PROTEIN 2"/>
    <property type="match status" value="1"/>
</dbReference>